<comment type="caution">
    <text evidence="6">The sequence shown here is derived from an EMBL/GenBank/DDBJ whole genome shotgun (WGS) entry which is preliminary data.</text>
</comment>
<dbReference type="OrthoDB" id="43744at2759"/>
<accession>A0A8H7XS20</accession>
<evidence type="ECO:0000259" key="5">
    <source>
        <dbReference type="Pfam" id="PF00326"/>
    </source>
</evidence>
<organism evidence="6">
    <name type="scientific">Psilocybe cubensis</name>
    <name type="common">Psychedelic mushroom</name>
    <name type="synonym">Stropharia cubensis</name>
    <dbReference type="NCBI Taxonomy" id="181762"/>
    <lineage>
        <taxon>Eukaryota</taxon>
        <taxon>Fungi</taxon>
        <taxon>Dikarya</taxon>
        <taxon>Basidiomycota</taxon>
        <taxon>Agaricomycotina</taxon>
        <taxon>Agaricomycetes</taxon>
        <taxon>Agaricomycetidae</taxon>
        <taxon>Agaricales</taxon>
        <taxon>Agaricineae</taxon>
        <taxon>Strophariaceae</taxon>
        <taxon>Psilocybe</taxon>
    </lineage>
</organism>
<dbReference type="PANTHER" id="PTHR42776">
    <property type="entry name" value="SERINE PEPTIDASE S9 FAMILY MEMBER"/>
    <property type="match status" value="1"/>
</dbReference>
<keyword evidence="2" id="KW-0378">Hydrolase</keyword>
<dbReference type="GO" id="GO:0004252">
    <property type="term" value="F:serine-type endopeptidase activity"/>
    <property type="evidence" value="ECO:0007669"/>
    <property type="project" value="TreeGrafter"/>
</dbReference>
<dbReference type="Gene3D" id="2.120.10.30">
    <property type="entry name" value="TolB, C-terminal domain"/>
    <property type="match status" value="1"/>
</dbReference>
<dbReference type="SUPFAM" id="SSF82171">
    <property type="entry name" value="DPP6 N-terminal domain-like"/>
    <property type="match status" value="1"/>
</dbReference>
<dbReference type="Pfam" id="PF00326">
    <property type="entry name" value="Peptidase_S9"/>
    <property type="match status" value="1"/>
</dbReference>
<gene>
    <name evidence="6" type="ORF">JR316_010280</name>
</gene>
<protein>
    <recommendedName>
        <fullName evidence="3">Dipeptidyl-peptidase V</fullName>
    </recommendedName>
</protein>
<dbReference type="AlphaFoldDB" id="A0A8H7XS20"/>
<comment type="similarity">
    <text evidence="1">Belongs to the peptidase S9C family.</text>
</comment>
<dbReference type="GO" id="GO:0006508">
    <property type="term" value="P:proteolysis"/>
    <property type="evidence" value="ECO:0007669"/>
    <property type="project" value="InterPro"/>
</dbReference>
<dbReference type="InterPro" id="IPR011042">
    <property type="entry name" value="6-blade_b-propeller_TolB-like"/>
</dbReference>
<feature type="region of interest" description="Disordered" evidence="4">
    <location>
        <begin position="1"/>
        <end position="26"/>
    </location>
</feature>
<dbReference type="InterPro" id="IPR029058">
    <property type="entry name" value="AB_hydrolase_fold"/>
</dbReference>
<dbReference type="InterPro" id="IPR001375">
    <property type="entry name" value="Peptidase_S9_cat"/>
</dbReference>
<dbReference type="SUPFAM" id="SSF53474">
    <property type="entry name" value="alpha/beta-Hydrolases"/>
    <property type="match status" value="1"/>
</dbReference>
<reference evidence="6" key="1">
    <citation type="submission" date="2021-02" db="EMBL/GenBank/DDBJ databases">
        <title>Psilocybe cubensis genome.</title>
        <authorList>
            <person name="Mckernan K.J."/>
            <person name="Crawford S."/>
            <person name="Trippe A."/>
            <person name="Kane L.T."/>
            <person name="Mclaughlin S."/>
        </authorList>
    </citation>
    <scope>NUCLEOTIDE SEQUENCE [LARGE SCALE GENOMIC DNA]</scope>
    <source>
        <strain evidence="6">MGC-MH-2018</strain>
    </source>
</reference>
<evidence type="ECO:0000256" key="4">
    <source>
        <dbReference type="SAM" id="MobiDB-lite"/>
    </source>
</evidence>
<dbReference type="EMBL" id="JAFIQS010000011">
    <property type="protein sequence ID" value="KAG5164640.1"/>
    <property type="molecule type" value="Genomic_DNA"/>
</dbReference>
<evidence type="ECO:0000256" key="3">
    <source>
        <dbReference type="ARBA" id="ARBA00032829"/>
    </source>
</evidence>
<evidence type="ECO:0000256" key="2">
    <source>
        <dbReference type="ARBA" id="ARBA00022801"/>
    </source>
</evidence>
<evidence type="ECO:0000313" key="6">
    <source>
        <dbReference type="EMBL" id="KAG5164640.1"/>
    </source>
</evidence>
<evidence type="ECO:0000256" key="1">
    <source>
        <dbReference type="ARBA" id="ARBA00010040"/>
    </source>
</evidence>
<feature type="domain" description="Peptidase S9 prolyl oligopeptidase catalytic" evidence="5">
    <location>
        <begin position="469"/>
        <end position="675"/>
    </location>
</feature>
<dbReference type="PANTHER" id="PTHR42776:SF27">
    <property type="entry name" value="DIPEPTIDYL PEPTIDASE FAMILY MEMBER 6"/>
    <property type="match status" value="1"/>
</dbReference>
<sequence length="676" mass="73789">MGSTTSAPEPTAESPDSQTKITPQDIASSDGISELKLSRDGSRVVYTVAPLYKAGDNKVSALWLADTFADESARQITLGGHRNFSPAFHPTSPSQVYFLSDRDEAGGVAHLYTITVTDRDSLDTKKIDETATPVVELGDRQGVSFYSISPDGRFLAFILDTKTSKKGEKEKIEVWRENVNFKTLNLIDLTDKSKSFRNLLSNQTSHVDTFSWSPDSSSILYRTISHNDIEAQAEPTEEYVVSISTGEVRKVFQYPQQPRGATIWRENGKIAMLQAASPSELISATCLWSRQSVQGVGSERTAYGESNDVNRIGDLGVKSQFAVEVHDGLITKLDVYDENDQAFTVFQTSVDYAITLWDMVLTDDGKYVLVVTKSSTVSGEIENVWSGVGEPGKDCVLSKKLSSHNAWFDTKTPPDGDAFYWTASDGEKMEGVINYPKGVELKNLPTIIVAHGGPSSRDTLGLGFTCSRWRPYLASHGYLVLSPNYRGSTGRGDKFTMAANGGVGGIEWTDIEEMIQEGISRGIVDPNRIGIAGYSQGGFLSAWGVTRPNNNFKAGVIGAGVTEWGMLAATSDMPDVEAALGGSGPWTPGKPTYLKGSPLKDAQYAKAPILFLHGKNDARVPLTQAIGLLRGIEREGKTTIPPQLVVYPREDHGFEERGNAEDILKRVLDFLDKYVK</sequence>
<name>A0A8H7XS20_PSICU</name>
<dbReference type="Gene3D" id="3.40.50.1820">
    <property type="entry name" value="alpha/beta hydrolase"/>
    <property type="match status" value="1"/>
</dbReference>
<proteinExistence type="inferred from homology"/>